<evidence type="ECO:0000313" key="2">
    <source>
        <dbReference type="EMBL" id="WAM34174.1"/>
    </source>
</evidence>
<dbReference type="RefSeq" id="WP_045170486.1">
    <property type="nucleotide sequence ID" value="NZ_CP113865.1"/>
</dbReference>
<reference evidence="2" key="1">
    <citation type="submission" date="2022-12" db="EMBL/GenBank/DDBJ databases">
        <authorList>
            <person name="Bing R.G."/>
            <person name="Willard D.J."/>
            <person name="Manesh M.J.H."/>
            <person name="Laemthong T."/>
            <person name="Crosby J.R."/>
            <person name="Kelly R.M."/>
        </authorList>
    </citation>
    <scope>NUCLEOTIDE SEQUENCE</scope>
    <source>
        <strain evidence="2">DSM 8990</strain>
    </source>
</reference>
<feature type="transmembrane region" description="Helical" evidence="1">
    <location>
        <begin position="6"/>
        <end position="29"/>
    </location>
</feature>
<proteinExistence type="predicted"/>
<keyword evidence="1" id="KW-1133">Transmembrane helix</keyword>
<name>A0ABY7BMX8_9FIRM</name>
<keyword evidence="3" id="KW-1185">Reference proteome</keyword>
<evidence type="ECO:0000256" key="1">
    <source>
        <dbReference type="SAM" id="Phobius"/>
    </source>
</evidence>
<organism evidence="2 3">
    <name type="scientific">Caldicellulosiruptor morganii</name>
    <dbReference type="NCBI Taxonomy" id="1387555"/>
    <lineage>
        <taxon>Bacteria</taxon>
        <taxon>Bacillati</taxon>
        <taxon>Bacillota</taxon>
        <taxon>Bacillota incertae sedis</taxon>
        <taxon>Caldicellulosiruptorales</taxon>
        <taxon>Caldicellulosiruptoraceae</taxon>
        <taxon>Caldicellulosiruptor</taxon>
    </lineage>
</organism>
<keyword evidence="1" id="KW-0472">Membrane</keyword>
<keyword evidence="1" id="KW-0812">Transmembrane</keyword>
<evidence type="ECO:0000313" key="3">
    <source>
        <dbReference type="Proteomes" id="UP001164909"/>
    </source>
</evidence>
<gene>
    <name evidence="2" type="ORF">OTK00_000351</name>
</gene>
<accession>A0ABY7BMX8</accession>
<protein>
    <submittedName>
        <fullName evidence="2">Uncharacterized protein</fullName>
    </submittedName>
</protein>
<dbReference type="EMBL" id="CP113865">
    <property type="protein sequence ID" value="WAM34174.1"/>
    <property type="molecule type" value="Genomic_DNA"/>
</dbReference>
<sequence>MIGEISFVILTVAVLVVILLLLSAGLILYKFFNNLKEKKEALLVDRYKNEILSILVGKSAEPKIFQNFDILTDVIYQYFGWIAGEEKEKLHRELEKIGYTEALIDAVKMTGEGSLKA</sequence>
<dbReference type="Proteomes" id="UP001164909">
    <property type="component" value="Chromosome"/>
</dbReference>